<proteinExistence type="predicted"/>
<name>A0ABQ9YFJ5_9EUKA</name>
<dbReference type="SUPFAM" id="SSF53098">
    <property type="entry name" value="Ribonuclease H-like"/>
    <property type="match status" value="1"/>
</dbReference>
<evidence type="ECO:0000256" key="1">
    <source>
        <dbReference type="SAM" id="MobiDB-lite"/>
    </source>
</evidence>
<evidence type="ECO:0000313" key="3">
    <source>
        <dbReference type="EMBL" id="KAK2962490.1"/>
    </source>
</evidence>
<keyword evidence="4" id="KW-1185">Reference proteome</keyword>
<dbReference type="Pfam" id="PF05699">
    <property type="entry name" value="Dimer_Tnp_hAT"/>
    <property type="match status" value="1"/>
</dbReference>
<feature type="domain" description="HAT C-terminal dimerisation" evidence="2">
    <location>
        <begin position="776"/>
        <end position="825"/>
    </location>
</feature>
<dbReference type="InterPro" id="IPR008906">
    <property type="entry name" value="HATC_C_dom"/>
</dbReference>
<dbReference type="EMBL" id="JARBJD010000011">
    <property type="protein sequence ID" value="KAK2962490.1"/>
    <property type="molecule type" value="Genomic_DNA"/>
</dbReference>
<reference evidence="3 4" key="1">
    <citation type="journal article" date="2022" name="bioRxiv">
        <title>Genomics of Preaxostyla Flagellates Illuminates Evolutionary Transitions and the Path Towards Mitochondrial Loss.</title>
        <authorList>
            <person name="Novak L.V.F."/>
            <person name="Treitli S.C."/>
            <person name="Pyrih J."/>
            <person name="Halakuc P."/>
            <person name="Pipaliya S.V."/>
            <person name="Vacek V."/>
            <person name="Brzon O."/>
            <person name="Soukal P."/>
            <person name="Eme L."/>
            <person name="Dacks J.B."/>
            <person name="Karnkowska A."/>
            <person name="Elias M."/>
            <person name="Hampl V."/>
        </authorList>
    </citation>
    <scope>NUCLEOTIDE SEQUENCE [LARGE SCALE GENOMIC DNA]</scope>
    <source>
        <strain evidence="3">NAU3</strain>
        <tissue evidence="3">Gut</tissue>
    </source>
</reference>
<comment type="caution">
    <text evidence="3">The sequence shown here is derived from an EMBL/GenBank/DDBJ whole genome shotgun (WGS) entry which is preliminary data.</text>
</comment>
<gene>
    <name evidence="3" type="ORF">BLNAU_2733</name>
</gene>
<evidence type="ECO:0000259" key="2">
    <source>
        <dbReference type="Pfam" id="PF05699"/>
    </source>
</evidence>
<feature type="region of interest" description="Disordered" evidence="1">
    <location>
        <begin position="512"/>
        <end position="604"/>
    </location>
</feature>
<accession>A0ABQ9YFJ5</accession>
<sequence length="841" mass="95938">MSTIDSINQEAEDDWFSVAVLLIYGVPIDIEGVDLFDFTKVRSDIPDKEGTVLVKLRKHTVHSLHDQGRHCLLCTFTNMALGPCLYYQRRSRFDVKHKHIYGRTQSNSLFQLRPKPKDQFSQFQVALYSWTTKYRVSYSAVGSNEFKTIIKDVWYAAQKGGSDKTTDYLKVLNRSKVSIGIGDSGRLLKKEGFLIRKGQNGSIVLDSSTIGGTNFLISLFVTPSGPFTPLLLHCDYSNSSHTSQDYRSFALHSLSILKQYDIRTVCFVADNAEALQDGITFQNSTDEQRQEVLSFQPTIPLSLRCHNHLLHLAWGDVKYRAPHLSTILESMHKLIQAFPSELQTPIGSKPHKVSQTRWLDEYRPVCWFTKHYHRFPTLSDSERQFFKELEFVKGILEPLWILKNHFSRRDCTISDVFLLLSIAVKTILTNANSMVSDRWKSISQLTIDCIYVRFFCSSSAPFMLFSAALTKLGRDSIYMNKPIVDFDIKLTEIPEPASISESESSNEIIEVTSDDDYSSSSQQSMRTKTAKRQPKMVSDKRIRKRKRQTSTQSSNAKPHTPAPSKGPLRPSLPKSNSHLPVPPLHPISQQSPFSIHPQTPRPFHQLPLKFQAPIHPLPLLVSKQPSNLLPIHTTSPHPPQTSSNYTVFPHFPVLTNPQQNSPLFPSIISTIQPQQINRRMRDIRTGFNPPFPFVSHERSLPHSPTIDVLTNLSSYNTIIWNTLKTHGHHLSCAPLEQLKEQFSEWLDHVESISESISSTKFTTFWGQYGRDKPAIELKQLACQVGSIPCSEVECERYFSYLGMHYSPERQSLDPEQLLAEMYVQSEEQNCKKDIRILRDKG</sequence>
<feature type="compositionally biased region" description="Polar residues" evidence="1">
    <location>
        <begin position="587"/>
        <end position="597"/>
    </location>
</feature>
<dbReference type="Proteomes" id="UP001281761">
    <property type="component" value="Unassembled WGS sequence"/>
</dbReference>
<evidence type="ECO:0000313" key="4">
    <source>
        <dbReference type="Proteomes" id="UP001281761"/>
    </source>
</evidence>
<protein>
    <recommendedName>
        <fullName evidence="2">HAT C-terminal dimerisation domain-containing protein</fullName>
    </recommendedName>
</protein>
<dbReference type="InterPro" id="IPR012337">
    <property type="entry name" value="RNaseH-like_sf"/>
</dbReference>
<organism evidence="3 4">
    <name type="scientific">Blattamonas nauphoetae</name>
    <dbReference type="NCBI Taxonomy" id="2049346"/>
    <lineage>
        <taxon>Eukaryota</taxon>
        <taxon>Metamonada</taxon>
        <taxon>Preaxostyla</taxon>
        <taxon>Oxymonadida</taxon>
        <taxon>Blattamonas</taxon>
    </lineage>
</organism>